<dbReference type="AlphaFoldDB" id="A0A0D2J9D0"/>
<gene>
    <name evidence="1" type="ORF">X474_20510</name>
</gene>
<dbReference type="InParanoid" id="A0A0D2J9D0"/>
<organism evidence="1 2">
    <name type="scientific">Dethiosulfatarculus sandiegensis</name>
    <dbReference type="NCBI Taxonomy" id="1429043"/>
    <lineage>
        <taxon>Bacteria</taxon>
        <taxon>Pseudomonadati</taxon>
        <taxon>Thermodesulfobacteriota</taxon>
        <taxon>Desulfarculia</taxon>
        <taxon>Desulfarculales</taxon>
        <taxon>Desulfarculaceae</taxon>
        <taxon>Dethiosulfatarculus</taxon>
    </lineage>
</organism>
<name>A0A0D2J9D0_9BACT</name>
<dbReference type="STRING" id="1429043.X474_20510"/>
<evidence type="ECO:0000313" key="1">
    <source>
        <dbReference type="EMBL" id="KIX12316.1"/>
    </source>
</evidence>
<sequence>MSAPFVEQLFKSESRLNFILITSVTQILYGF</sequence>
<keyword evidence="2" id="KW-1185">Reference proteome</keyword>
<accession>A0A0D2J9D0</accession>
<dbReference type="EMBL" id="AZAC01000034">
    <property type="protein sequence ID" value="KIX12316.1"/>
    <property type="molecule type" value="Genomic_DNA"/>
</dbReference>
<reference evidence="1 2" key="1">
    <citation type="submission" date="2013-11" db="EMBL/GenBank/DDBJ databases">
        <title>Metagenomic analysis of a methanogenic consortium involved in long chain n-alkane degradation.</title>
        <authorList>
            <person name="Davidova I.A."/>
            <person name="Callaghan A.V."/>
            <person name="Wawrik B."/>
            <person name="Pruitt S."/>
            <person name="Marks C."/>
            <person name="Duncan K.E."/>
            <person name="Suflita J.M."/>
        </authorList>
    </citation>
    <scope>NUCLEOTIDE SEQUENCE [LARGE SCALE GENOMIC DNA]</scope>
    <source>
        <strain evidence="1 2">SPR</strain>
    </source>
</reference>
<protein>
    <submittedName>
        <fullName evidence="1">Uncharacterized protein</fullName>
    </submittedName>
</protein>
<evidence type="ECO:0000313" key="2">
    <source>
        <dbReference type="Proteomes" id="UP000032233"/>
    </source>
</evidence>
<dbReference type="Proteomes" id="UP000032233">
    <property type="component" value="Unassembled WGS sequence"/>
</dbReference>
<comment type="caution">
    <text evidence="1">The sequence shown here is derived from an EMBL/GenBank/DDBJ whole genome shotgun (WGS) entry which is preliminary data.</text>
</comment>
<proteinExistence type="predicted"/>